<dbReference type="InterPro" id="IPR054722">
    <property type="entry name" value="PolX-like_BBD"/>
</dbReference>
<reference evidence="2 3" key="1">
    <citation type="submission" date="2020-04" db="EMBL/GenBank/DDBJ databases">
        <title>Plant Genome Project.</title>
        <authorList>
            <person name="Zhang R.-G."/>
        </authorList>
    </citation>
    <scope>NUCLEOTIDE SEQUENCE [LARGE SCALE GENOMIC DNA]</scope>
    <source>
        <strain evidence="2">YNK0</strain>
        <tissue evidence="2">Leaf</tissue>
    </source>
</reference>
<dbReference type="EMBL" id="JABCRI010000022">
    <property type="protein sequence ID" value="KAF8379783.1"/>
    <property type="molecule type" value="Genomic_DNA"/>
</dbReference>
<dbReference type="Gene3D" id="3.90.1150.10">
    <property type="entry name" value="Aspartate Aminotransferase, domain 1"/>
    <property type="match status" value="1"/>
</dbReference>
<evidence type="ECO:0000313" key="2">
    <source>
        <dbReference type="EMBL" id="KAF8379783.1"/>
    </source>
</evidence>
<dbReference type="PANTHER" id="PTHR37610">
    <property type="entry name" value="CCHC-TYPE DOMAIN-CONTAINING PROTEIN"/>
    <property type="match status" value="1"/>
</dbReference>
<dbReference type="Pfam" id="PF14223">
    <property type="entry name" value="Retrotran_gag_2"/>
    <property type="match status" value="1"/>
</dbReference>
<accession>A0A835D489</accession>
<keyword evidence="3" id="KW-1185">Reference proteome</keyword>
<dbReference type="Pfam" id="PF22936">
    <property type="entry name" value="Pol_BBD"/>
    <property type="match status" value="1"/>
</dbReference>
<comment type="caution">
    <text evidence="2">The sequence shown here is derived from an EMBL/GenBank/DDBJ whole genome shotgun (WGS) entry which is preliminary data.</text>
</comment>
<dbReference type="AlphaFoldDB" id="A0A835D489"/>
<dbReference type="PANTHER" id="PTHR37610:SF40">
    <property type="entry name" value="OS01G0909600 PROTEIN"/>
    <property type="match status" value="1"/>
</dbReference>
<dbReference type="GO" id="GO:0003676">
    <property type="term" value="F:nucleic acid binding"/>
    <property type="evidence" value="ECO:0007669"/>
    <property type="project" value="InterPro"/>
</dbReference>
<feature type="domain" description="Retrovirus-related Pol polyprotein from transposon TNT 1-94-like beta-barrel" evidence="1">
    <location>
        <begin position="342"/>
        <end position="412"/>
    </location>
</feature>
<dbReference type="Proteomes" id="UP000655225">
    <property type="component" value="Unassembled WGS sequence"/>
</dbReference>
<organism evidence="2 3">
    <name type="scientific">Tetracentron sinense</name>
    <name type="common">Spur-leaf</name>
    <dbReference type="NCBI Taxonomy" id="13715"/>
    <lineage>
        <taxon>Eukaryota</taxon>
        <taxon>Viridiplantae</taxon>
        <taxon>Streptophyta</taxon>
        <taxon>Embryophyta</taxon>
        <taxon>Tracheophyta</taxon>
        <taxon>Spermatophyta</taxon>
        <taxon>Magnoliopsida</taxon>
        <taxon>Trochodendrales</taxon>
        <taxon>Trochodendraceae</taxon>
        <taxon>Tetracentron</taxon>
    </lineage>
</organism>
<dbReference type="OrthoDB" id="5544992at2759"/>
<gene>
    <name evidence="2" type="ORF">HHK36_029232</name>
</gene>
<dbReference type="GO" id="GO:0008270">
    <property type="term" value="F:zinc ion binding"/>
    <property type="evidence" value="ECO:0007669"/>
    <property type="project" value="InterPro"/>
</dbReference>
<dbReference type="InterPro" id="IPR015422">
    <property type="entry name" value="PyrdxlP-dep_Trfase_small"/>
</dbReference>
<dbReference type="SUPFAM" id="SSF57756">
    <property type="entry name" value="Retrovirus zinc finger-like domains"/>
    <property type="match status" value="1"/>
</dbReference>
<protein>
    <recommendedName>
        <fullName evidence="1">Retrovirus-related Pol polyprotein from transposon TNT 1-94-like beta-barrel domain-containing protein</fullName>
    </recommendedName>
</protein>
<evidence type="ECO:0000313" key="3">
    <source>
        <dbReference type="Proteomes" id="UP000655225"/>
    </source>
</evidence>
<evidence type="ECO:0000259" key="1">
    <source>
        <dbReference type="Pfam" id="PF22936"/>
    </source>
</evidence>
<proteinExistence type="predicted"/>
<name>A0A835D489_TETSI</name>
<dbReference type="OMA" id="SKLWHIN"/>
<sequence>MASSSNTMSHEINPGMKITTEPLNGSNYLYWSNAAKLFISSRSKLWHINGKNKAPNESSTEYDDWLSNNHLVMTWLLNSMKKNIARTFRFHTTAEGIWNMAKELYGEQNNIARTYQIKQELMSLKKGNKPFNEFVGELSSLFDELEFYVPLTVDAKELQKQKEQDKIFTLLAALPSDYEMFRSQILMASELPTFSSVCATIAREETRRKVMSCDLQENFEQSEKSALKTDSSSENIEKSFVANNNTASKGRGKGRKGRPYCTYCKKDGHVIDKCWKIHGKLDREKAKDIHVAQSVENETPLTMEKLAQFFNQFGKVNIAFTSPSCDSGNPSSFLSSSLSNTWLIDSGATDHMSKSINELTCLHTNSKNSPVSIANGSLIPVKGNEKTNFFESAPSSNVLFVPEFSSNLLSDRATGKKIGEGQQVRGLYVLDRTNKALFSSNKVSLDRTTLSSRLLYFSFINCTQFGFMAVSLGYYETLMSCSGSSTSSEMNAEALSGILPGLVRMSIGYSGTLEQKWS</sequence>
<dbReference type="InterPro" id="IPR036875">
    <property type="entry name" value="Znf_CCHC_sf"/>
</dbReference>